<evidence type="ECO:0000313" key="2">
    <source>
        <dbReference type="EMBL" id="MFH8249817.1"/>
    </source>
</evidence>
<evidence type="ECO:0008006" key="4">
    <source>
        <dbReference type="Google" id="ProtNLM"/>
    </source>
</evidence>
<organism evidence="2 3">
    <name type="scientific">Microbacterium alkaliflavum</name>
    <dbReference type="NCBI Taxonomy" id="3248839"/>
    <lineage>
        <taxon>Bacteria</taxon>
        <taxon>Bacillati</taxon>
        <taxon>Actinomycetota</taxon>
        <taxon>Actinomycetes</taxon>
        <taxon>Micrococcales</taxon>
        <taxon>Microbacteriaceae</taxon>
        <taxon>Microbacterium</taxon>
    </lineage>
</organism>
<reference evidence="2 3" key="1">
    <citation type="submission" date="2024-09" db="EMBL/GenBank/DDBJ databases">
        <authorList>
            <person name="Pan X."/>
        </authorList>
    </citation>
    <scope>NUCLEOTIDE SEQUENCE [LARGE SCALE GENOMIC DNA]</scope>
    <source>
        <strain evidence="2 3">B2969</strain>
    </source>
</reference>
<comment type="caution">
    <text evidence="2">The sequence shown here is derived from an EMBL/GenBank/DDBJ whole genome shotgun (WGS) entry which is preliminary data.</text>
</comment>
<evidence type="ECO:0000313" key="3">
    <source>
        <dbReference type="Proteomes" id="UP001610861"/>
    </source>
</evidence>
<gene>
    <name evidence="2" type="ORF">ACH3VR_05540</name>
</gene>
<feature type="region of interest" description="Disordered" evidence="1">
    <location>
        <begin position="299"/>
        <end position="318"/>
    </location>
</feature>
<proteinExistence type="predicted"/>
<accession>A0ABW7Q6G5</accession>
<sequence length="318" mass="35291">MSSEQAKRLIFTDRHHRGASGRRVVAIRRGVGADAAWWRGMKPWDRYRLRVEAAAHALRDPVFALESAAVVHRLPTFGEPVDLHVLAAEGSRGYRRGGIVRHMRRPGVAIVRVEGVLATSLEDTVLDLIRVLPLVFAVAVLEAALWRGVTVDGLRGMLDAHSDRRGRRRAQAALDHADGRSESVLESMSRVVIELLGYPAPELQVEFATASGQARADFFWRAEGVVGEADGKSKYFGEAAGTDEVVHAERRREIALRRVVRDIARWEWADVVDPARLDAILAAVGLERVRPMDPHLAEAVTNPRSDAQSSRRLRVEHS</sequence>
<name>A0ABW7Q6G5_9MICO</name>
<dbReference type="RefSeq" id="WP_396639771.1">
    <property type="nucleotide sequence ID" value="NZ_JBIQWL010000002.1"/>
</dbReference>
<dbReference type="EMBL" id="JBIQWL010000002">
    <property type="protein sequence ID" value="MFH8249817.1"/>
    <property type="molecule type" value="Genomic_DNA"/>
</dbReference>
<protein>
    <recommendedName>
        <fullName evidence="4">DUF559 domain-containing protein</fullName>
    </recommendedName>
</protein>
<keyword evidence="3" id="KW-1185">Reference proteome</keyword>
<evidence type="ECO:0000256" key="1">
    <source>
        <dbReference type="SAM" id="MobiDB-lite"/>
    </source>
</evidence>
<dbReference type="Proteomes" id="UP001610861">
    <property type="component" value="Unassembled WGS sequence"/>
</dbReference>